<dbReference type="Pfam" id="PF00174">
    <property type="entry name" value="Oxidored_molyb"/>
    <property type="match status" value="1"/>
</dbReference>
<dbReference type="GO" id="GO:0020037">
    <property type="term" value="F:heme binding"/>
    <property type="evidence" value="ECO:0007669"/>
    <property type="project" value="TreeGrafter"/>
</dbReference>
<dbReference type="InterPro" id="IPR036374">
    <property type="entry name" value="OxRdtase_Mopterin-bd_sf"/>
</dbReference>
<keyword evidence="2" id="KW-0500">Molybdenum</keyword>
<proteinExistence type="predicted"/>
<evidence type="ECO:0000259" key="5">
    <source>
        <dbReference type="Pfam" id="PF00174"/>
    </source>
</evidence>
<protein>
    <submittedName>
        <fullName evidence="7">Twin-arginine translocation pathway signal protein</fullName>
    </submittedName>
</protein>
<accession>A0A4Y8PC86</accession>
<feature type="domain" description="Oxidoreductase molybdopterin-binding" evidence="5">
    <location>
        <begin position="108"/>
        <end position="281"/>
    </location>
</feature>
<sequence>MNKDFLSYFSHFPVISRREWLKLFGLSTLSTLSLQKSFGGEEARKTHLDISSPSPFWTSQNPFAYEPQKLPLIRLNDRPIVLETPREFFEFSFTPNAAFYVRYHLDCIPNSIDLSKWRLFLQGNFLNPVSFSFADLLTRFEPVSIVAVNQCSGNSRSRFYPRVPGAQWGNGAMGNAKWTGVRLMDVLNKAKMKENTVQIQFQGFDYGRSPEGTPAHSFIKSLDRDDPILEETILAYAMNDEPLPLLNGFPLRLVVPGKFATYWIKHLTWIRALDSLDTNFWMKTAYRIPKNRHNSVSFEDYQKGVSFETIPIGAIQMPVRSFIIQPAGDSKLIEKMPVQVKGIAFSGYGAVAKVEFSSDGGNHWQETTLGKDLGKYSFRNWHIFWTPKKAGEYILASRAWDEKGNTQPLTPIWNPGGYCWNTVETQRIWVGKNS</sequence>
<dbReference type="PANTHER" id="PTHR19372">
    <property type="entry name" value="SULFITE REDUCTASE"/>
    <property type="match status" value="1"/>
</dbReference>
<name>A0A4Y8PC86_9BACT</name>
<dbReference type="GO" id="GO:0030151">
    <property type="term" value="F:molybdenum ion binding"/>
    <property type="evidence" value="ECO:0007669"/>
    <property type="project" value="InterPro"/>
</dbReference>
<comment type="cofactor">
    <cofactor evidence="1">
        <name>Mo-molybdopterin</name>
        <dbReference type="ChEBI" id="CHEBI:71302"/>
    </cofactor>
</comment>
<dbReference type="GO" id="GO:0008482">
    <property type="term" value="F:sulfite oxidase activity"/>
    <property type="evidence" value="ECO:0007669"/>
    <property type="project" value="TreeGrafter"/>
</dbReference>
<reference evidence="7 8" key="1">
    <citation type="submission" date="2016-05" db="EMBL/GenBank/DDBJ databases">
        <title>Diversity and Homogeneity among Thermoacidophilic Verrucomicrobia Methanotrophs Linked with Geographical Origin.</title>
        <authorList>
            <person name="Erikstad H.-A."/>
            <person name="Smestad N.B."/>
            <person name="Ceballos R.M."/>
            <person name="Birkeland N.-K."/>
        </authorList>
    </citation>
    <scope>NUCLEOTIDE SEQUENCE [LARGE SCALE GENOMIC DNA]</scope>
    <source>
        <strain evidence="7 8">Phi</strain>
    </source>
</reference>
<gene>
    <name evidence="7" type="ORF">A7Q10_07850</name>
</gene>
<dbReference type="Proteomes" id="UP000297713">
    <property type="component" value="Unassembled WGS sequence"/>
</dbReference>
<dbReference type="InterPro" id="IPR005066">
    <property type="entry name" value="MoCF_OxRdtse_dimer"/>
</dbReference>
<evidence type="ECO:0000256" key="3">
    <source>
        <dbReference type="ARBA" id="ARBA00022723"/>
    </source>
</evidence>
<evidence type="ECO:0000313" key="7">
    <source>
        <dbReference type="EMBL" id="TFE68782.1"/>
    </source>
</evidence>
<evidence type="ECO:0000256" key="1">
    <source>
        <dbReference type="ARBA" id="ARBA00001924"/>
    </source>
</evidence>
<dbReference type="InterPro" id="IPR014756">
    <property type="entry name" value="Ig_E-set"/>
</dbReference>
<dbReference type="Pfam" id="PF03404">
    <property type="entry name" value="Mo-co_dimer"/>
    <property type="match status" value="1"/>
</dbReference>
<evidence type="ECO:0000256" key="2">
    <source>
        <dbReference type="ARBA" id="ARBA00022505"/>
    </source>
</evidence>
<dbReference type="InterPro" id="IPR000572">
    <property type="entry name" value="OxRdtase_Mopterin-bd_dom"/>
</dbReference>
<dbReference type="AlphaFoldDB" id="A0A4Y8PC86"/>
<feature type="domain" description="Moybdenum cofactor oxidoreductase dimerisation" evidence="6">
    <location>
        <begin position="316"/>
        <end position="419"/>
    </location>
</feature>
<dbReference type="SUPFAM" id="SSF81296">
    <property type="entry name" value="E set domains"/>
    <property type="match status" value="1"/>
</dbReference>
<keyword evidence="8" id="KW-1185">Reference proteome</keyword>
<evidence type="ECO:0000259" key="6">
    <source>
        <dbReference type="Pfam" id="PF03404"/>
    </source>
</evidence>
<organism evidence="7 8">
    <name type="scientific">Methylacidiphilum caldifontis</name>
    <dbReference type="NCBI Taxonomy" id="2795386"/>
    <lineage>
        <taxon>Bacteria</taxon>
        <taxon>Pseudomonadati</taxon>
        <taxon>Verrucomicrobiota</taxon>
        <taxon>Methylacidiphilae</taxon>
        <taxon>Methylacidiphilales</taxon>
        <taxon>Methylacidiphilaceae</taxon>
        <taxon>Methylacidiphilum (ex Ratnadevi et al. 2023)</taxon>
    </lineage>
</organism>
<dbReference type="SUPFAM" id="SSF56524">
    <property type="entry name" value="Oxidoreductase molybdopterin-binding domain"/>
    <property type="match status" value="1"/>
</dbReference>
<dbReference type="GO" id="GO:0043546">
    <property type="term" value="F:molybdopterin cofactor binding"/>
    <property type="evidence" value="ECO:0007669"/>
    <property type="project" value="TreeGrafter"/>
</dbReference>
<evidence type="ECO:0000256" key="4">
    <source>
        <dbReference type="ARBA" id="ARBA00023002"/>
    </source>
</evidence>
<keyword evidence="3" id="KW-0479">Metal-binding</keyword>
<dbReference type="GO" id="GO:0006790">
    <property type="term" value="P:sulfur compound metabolic process"/>
    <property type="evidence" value="ECO:0007669"/>
    <property type="project" value="TreeGrafter"/>
</dbReference>
<dbReference type="RefSeq" id="WP_134440008.1">
    <property type="nucleotide sequence ID" value="NZ_LXQC01000137.1"/>
</dbReference>
<dbReference type="Gene3D" id="2.60.40.650">
    <property type="match status" value="1"/>
</dbReference>
<dbReference type="Gene3D" id="3.90.420.10">
    <property type="entry name" value="Oxidoreductase, molybdopterin-binding domain"/>
    <property type="match status" value="1"/>
</dbReference>
<dbReference type="InterPro" id="IPR008335">
    <property type="entry name" value="Mopterin_OxRdtase_euk"/>
</dbReference>
<keyword evidence="4" id="KW-0560">Oxidoreductase</keyword>
<evidence type="ECO:0000313" key="8">
    <source>
        <dbReference type="Proteomes" id="UP000297713"/>
    </source>
</evidence>
<dbReference type="EMBL" id="LXQC01000137">
    <property type="protein sequence ID" value="TFE68782.1"/>
    <property type="molecule type" value="Genomic_DNA"/>
</dbReference>
<comment type="caution">
    <text evidence="7">The sequence shown here is derived from an EMBL/GenBank/DDBJ whole genome shotgun (WGS) entry which is preliminary data.</text>
</comment>
<dbReference type="PRINTS" id="PR00407">
    <property type="entry name" value="EUMOPTERIN"/>
</dbReference>
<dbReference type="OrthoDB" id="9778777at2"/>
<dbReference type="PANTHER" id="PTHR19372:SF7">
    <property type="entry name" value="SULFITE OXIDASE, MITOCHONDRIAL"/>
    <property type="match status" value="1"/>
</dbReference>